<comment type="caution">
    <text evidence="3">The sequence shown here is derived from an EMBL/GenBank/DDBJ whole genome shotgun (WGS) entry which is preliminary data.</text>
</comment>
<dbReference type="PROSITE" id="PS00036">
    <property type="entry name" value="BZIP_BASIC"/>
    <property type="match status" value="1"/>
</dbReference>
<dbReference type="InterPro" id="IPR004827">
    <property type="entry name" value="bZIP"/>
</dbReference>
<evidence type="ECO:0000313" key="4">
    <source>
        <dbReference type="Proteomes" id="UP001610432"/>
    </source>
</evidence>
<dbReference type="PANTHER" id="PTHR38116">
    <property type="entry name" value="CHROMOSOME 7, WHOLE GENOME SHOTGUN SEQUENCE"/>
    <property type="match status" value="1"/>
</dbReference>
<protein>
    <recommendedName>
        <fullName evidence="2">BZIP domain-containing protein</fullName>
    </recommendedName>
</protein>
<organism evidence="3 4">
    <name type="scientific">Aspergillus lucknowensis</name>
    <dbReference type="NCBI Taxonomy" id="176173"/>
    <lineage>
        <taxon>Eukaryota</taxon>
        <taxon>Fungi</taxon>
        <taxon>Dikarya</taxon>
        <taxon>Ascomycota</taxon>
        <taxon>Pezizomycotina</taxon>
        <taxon>Eurotiomycetes</taxon>
        <taxon>Eurotiomycetidae</taxon>
        <taxon>Eurotiales</taxon>
        <taxon>Aspergillaceae</taxon>
        <taxon>Aspergillus</taxon>
        <taxon>Aspergillus subgen. Nidulantes</taxon>
    </lineage>
</organism>
<dbReference type="CDD" id="cd14688">
    <property type="entry name" value="bZIP_YAP"/>
    <property type="match status" value="1"/>
</dbReference>
<keyword evidence="4" id="KW-1185">Reference proteome</keyword>
<proteinExistence type="predicted"/>
<evidence type="ECO:0000259" key="2">
    <source>
        <dbReference type="PROSITE" id="PS00036"/>
    </source>
</evidence>
<accession>A0ABR4LY47</accession>
<feature type="compositionally biased region" description="Polar residues" evidence="1">
    <location>
        <begin position="174"/>
        <end position="184"/>
    </location>
</feature>
<feature type="compositionally biased region" description="Polar residues" evidence="1">
    <location>
        <begin position="1"/>
        <end position="11"/>
    </location>
</feature>
<feature type="region of interest" description="Disordered" evidence="1">
    <location>
        <begin position="1"/>
        <end position="71"/>
    </location>
</feature>
<feature type="region of interest" description="Disordered" evidence="1">
    <location>
        <begin position="89"/>
        <end position="116"/>
    </location>
</feature>
<gene>
    <name evidence="3" type="ORF">BJX67DRAFT_347396</name>
</gene>
<dbReference type="RefSeq" id="XP_070888434.1">
    <property type="nucleotide sequence ID" value="XM_071028529.1"/>
</dbReference>
<reference evidence="3 4" key="1">
    <citation type="submission" date="2024-07" db="EMBL/GenBank/DDBJ databases">
        <title>Section-level genome sequencing and comparative genomics of Aspergillus sections Usti and Cavernicolus.</title>
        <authorList>
            <consortium name="Lawrence Berkeley National Laboratory"/>
            <person name="Nybo J.L."/>
            <person name="Vesth T.C."/>
            <person name="Theobald S."/>
            <person name="Frisvad J.C."/>
            <person name="Larsen T.O."/>
            <person name="Kjaerboelling I."/>
            <person name="Rothschild-Mancinelli K."/>
            <person name="Lyhne E.K."/>
            <person name="Kogle M.E."/>
            <person name="Barry K."/>
            <person name="Clum A."/>
            <person name="Na H."/>
            <person name="Ledsgaard L."/>
            <person name="Lin J."/>
            <person name="Lipzen A."/>
            <person name="Kuo A."/>
            <person name="Riley R."/>
            <person name="Mondo S."/>
            <person name="Labutti K."/>
            <person name="Haridas S."/>
            <person name="Pangalinan J."/>
            <person name="Salamov A.A."/>
            <person name="Simmons B.A."/>
            <person name="Magnuson J.K."/>
            <person name="Chen J."/>
            <person name="Drula E."/>
            <person name="Henrissat B."/>
            <person name="Wiebenga A."/>
            <person name="Lubbers R.J."/>
            <person name="Gomes A.C."/>
            <person name="Macurrencykelacurrency M.R."/>
            <person name="Stajich J."/>
            <person name="Grigoriev I.V."/>
            <person name="Mortensen U.H."/>
            <person name="De Vries R.P."/>
            <person name="Baker S.E."/>
            <person name="Andersen M.R."/>
        </authorList>
    </citation>
    <scope>NUCLEOTIDE SEQUENCE [LARGE SCALE GENOMIC DNA]</scope>
    <source>
        <strain evidence="3 4">CBS 449.75</strain>
    </source>
</reference>
<name>A0ABR4LY47_9EURO</name>
<dbReference type="PANTHER" id="PTHR38116:SF8">
    <property type="entry name" value="BZIP DOMAIN-CONTAINING PROTEIN"/>
    <property type="match status" value="1"/>
</dbReference>
<sequence>MIQTPAPQSKPSRPKRVITEARKLQNREAQRAYRQRQKERAQNLRRPALQKGVSSRYRTIRPSPAVRNDAGGAGICAPTGVEAPHVAQTSVSIPGGDGSQSSAFSSPPRHSTQTALPTDAEVADIDLDGGILDILFPETSTTESSLSNGLFDISNHQLSLPPPPEENACEEVETSPSTPPSNLGLTPYRNTLKQTKTHLLSACYHNVSTIGMSIEAFFTMNCFSLCSPFYRPATVSDDPKALLETVTASVPFVPANLRPTLPQILIPHHPIFDLIPIPVLRSRAIILSTTVPHLVNIFELKQDIFEGGLVCWGLGEDVMSLTRRGSGSGSGHPWDLRSWRVAPWFFDKWKMLLSGDAGDFWG</sequence>
<feature type="domain" description="BZIP" evidence="2">
    <location>
        <begin position="22"/>
        <end position="36"/>
    </location>
</feature>
<dbReference type="GeneID" id="98143601"/>
<dbReference type="InterPro" id="IPR021833">
    <property type="entry name" value="DUF3425"/>
</dbReference>
<feature type="compositionally biased region" description="Basic and acidic residues" evidence="1">
    <location>
        <begin position="17"/>
        <end position="42"/>
    </location>
</feature>
<dbReference type="EMBL" id="JBFXLQ010000009">
    <property type="protein sequence ID" value="KAL2869455.1"/>
    <property type="molecule type" value="Genomic_DNA"/>
</dbReference>
<evidence type="ECO:0000313" key="3">
    <source>
        <dbReference type="EMBL" id="KAL2869455.1"/>
    </source>
</evidence>
<dbReference type="Pfam" id="PF11905">
    <property type="entry name" value="DUF3425"/>
    <property type="match status" value="1"/>
</dbReference>
<feature type="compositionally biased region" description="Polar residues" evidence="1">
    <location>
        <begin position="99"/>
        <end position="116"/>
    </location>
</feature>
<evidence type="ECO:0000256" key="1">
    <source>
        <dbReference type="SAM" id="MobiDB-lite"/>
    </source>
</evidence>
<feature type="region of interest" description="Disordered" evidence="1">
    <location>
        <begin position="162"/>
        <end position="184"/>
    </location>
</feature>
<dbReference type="Proteomes" id="UP001610432">
    <property type="component" value="Unassembled WGS sequence"/>
</dbReference>